<reference evidence="10 11" key="1">
    <citation type="submission" date="2020-02" db="EMBL/GenBank/DDBJ databases">
        <title>Fructobacillus sp. isolated from paper mulberry of Taiwan.</title>
        <authorList>
            <person name="Lin S.-T."/>
        </authorList>
    </citation>
    <scope>NUCLEOTIDE SEQUENCE [LARGE SCALE GENOMIC DNA]</scope>
    <source>
        <strain evidence="10 11">M2-14</strain>
    </source>
</reference>
<dbReference type="InterPro" id="IPR012259">
    <property type="entry name" value="DHFR"/>
</dbReference>
<evidence type="ECO:0000256" key="6">
    <source>
        <dbReference type="ARBA" id="ARBA00023002"/>
    </source>
</evidence>
<dbReference type="PIRSF" id="PIRSF000194">
    <property type="entry name" value="DHFR"/>
    <property type="match status" value="1"/>
</dbReference>
<keyword evidence="6 7" id="KW-0560">Oxidoreductase</keyword>
<dbReference type="Pfam" id="PF00186">
    <property type="entry name" value="DHFR_1"/>
    <property type="match status" value="1"/>
</dbReference>
<comment type="caution">
    <text evidence="10">The sequence shown here is derived from an EMBL/GenBank/DDBJ whole genome shotgun (WGS) entry which is preliminary data.</text>
</comment>
<gene>
    <name evidence="10" type="ORF">G6R29_01090</name>
</gene>
<keyword evidence="5 7" id="KW-0521">NADP</keyword>
<keyword evidence="4 7" id="KW-0554">One-carbon metabolism</keyword>
<dbReference type="PANTHER" id="PTHR48069:SF3">
    <property type="entry name" value="DIHYDROFOLATE REDUCTASE"/>
    <property type="match status" value="1"/>
</dbReference>
<evidence type="ECO:0000256" key="4">
    <source>
        <dbReference type="ARBA" id="ARBA00022563"/>
    </source>
</evidence>
<dbReference type="RefSeq" id="WP_213808511.1">
    <property type="nucleotide sequence ID" value="NZ_JAAMFK010000001.1"/>
</dbReference>
<dbReference type="PROSITE" id="PS51330">
    <property type="entry name" value="DHFR_2"/>
    <property type="match status" value="1"/>
</dbReference>
<comment type="function">
    <text evidence="7">Key enzyme in folate metabolism. Catalyzes an essential reaction for de novo glycine and purine synthesis, and for DNA precursor synthesis.</text>
</comment>
<dbReference type="EMBL" id="JAAMFK010000001">
    <property type="protein sequence ID" value="MBS9338229.1"/>
    <property type="molecule type" value="Genomic_DNA"/>
</dbReference>
<evidence type="ECO:0000256" key="7">
    <source>
        <dbReference type="PIRNR" id="PIRNR000194"/>
    </source>
</evidence>
<comment type="similarity">
    <text evidence="2 7 8">Belongs to the dihydrofolate reductase family.</text>
</comment>
<evidence type="ECO:0000256" key="3">
    <source>
        <dbReference type="ARBA" id="ARBA00012856"/>
    </source>
</evidence>
<evidence type="ECO:0000256" key="2">
    <source>
        <dbReference type="ARBA" id="ARBA00009539"/>
    </source>
</evidence>
<evidence type="ECO:0000313" key="11">
    <source>
        <dbReference type="Proteomes" id="UP001519504"/>
    </source>
</evidence>
<evidence type="ECO:0000256" key="8">
    <source>
        <dbReference type="RuleBase" id="RU004474"/>
    </source>
</evidence>
<dbReference type="PRINTS" id="PR00070">
    <property type="entry name" value="DHFR"/>
</dbReference>
<evidence type="ECO:0000256" key="5">
    <source>
        <dbReference type="ARBA" id="ARBA00022857"/>
    </source>
</evidence>
<keyword evidence="11" id="KW-1185">Reference proteome</keyword>
<dbReference type="Gene3D" id="3.40.430.10">
    <property type="entry name" value="Dihydrofolate Reductase, subunit A"/>
    <property type="match status" value="1"/>
</dbReference>
<dbReference type="InterPro" id="IPR001796">
    <property type="entry name" value="DHFR_dom"/>
</dbReference>
<comment type="catalytic activity">
    <reaction evidence="7">
        <text>(6S)-5,6,7,8-tetrahydrofolate + NADP(+) = 7,8-dihydrofolate + NADPH + H(+)</text>
        <dbReference type="Rhea" id="RHEA:15009"/>
        <dbReference type="ChEBI" id="CHEBI:15378"/>
        <dbReference type="ChEBI" id="CHEBI:57451"/>
        <dbReference type="ChEBI" id="CHEBI:57453"/>
        <dbReference type="ChEBI" id="CHEBI:57783"/>
        <dbReference type="ChEBI" id="CHEBI:58349"/>
        <dbReference type="EC" id="1.5.1.3"/>
    </reaction>
</comment>
<comment type="pathway">
    <text evidence="1 7">Cofactor biosynthesis; tetrahydrofolate biosynthesis; 5,6,7,8-tetrahydrofolate from 7,8-dihydrofolate: step 1/1.</text>
</comment>
<dbReference type="Proteomes" id="UP001519504">
    <property type="component" value="Unassembled WGS sequence"/>
</dbReference>
<dbReference type="PROSITE" id="PS00075">
    <property type="entry name" value="DHFR_1"/>
    <property type="match status" value="1"/>
</dbReference>
<sequence>MKTVRMVWAEDDKHAIGKDGSLPWRLPKDLAHFKKETVNSTMVMGRATWESIGRPLPKRKTVVLTSQLDFNPGYDDVTVVHSLTELQNLIDAELTSERLVTVAGGATLYKALMPVATELSVTKVEGDFDGDTFVEPVNTNLFELVSEEKDEDEGQAIKFLLYKRKPLGGSHDEG</sequence>
<dbReference type="CDD" id="cd00209">
    <property type="entry name" value="DHFR"/>
    <property type="match status" value="1"/>
</dbReference>
<protein>
    <recommendedName>
        <fullName evidence="3 7">Dihydrofolate reductase</fullName>
        <ecNumber evidence="3 7">1.5.1.3</ecNumber>
    </recommendedName>
</protein>
<dbReference type="EC" id="1.5.1.3" evidence="3 7"/>
<evidence type="ECO:0000259" key="9">
    <source>
        <dbReference type="PROSITE" id="PS51330"/>
    </source>
</evidence>
<feature type="domain" description="DHFR" evidence="9">
    <location>
        <begin position="3"/>
        <end position="164"/>
    </location>
</feature>
<organism evidence="10 11">
    <name type="scientific">Fructobacillus broussonetiae</name>
    <dbReference type="NCBI Taxonomy" id="2713173"/>
    <lineage>
        <taxon>Bacteria</taxon>
        <taxon>Bacillati</taxon>
        <taxon>Bacillota</taxon>
        <taxon>Bacilli</taxon>
        <taxon>Lactobacillales</taxon>
        <taxon>Lactobacillaceae</taxon>
        <taxon>Fructobacillus</taxon>
    </lineage>
</organism>
<name>A0ABS5QYG8_9LACO</name>
<dbReference type="SUPFAM" id="SSF53597">
    <property type="entry name" value="Dihydrofolate reductase-like"/>
    <property type="match status" value="1"/>
</dbReference>
<evidence type="ECO:0000256" key="1">
    <source>
        <dbReference type="ARBA" id="ARBA00004903"/>
    </source>
</evidence>
<dbReference type="PANTHER" id="PTHR48069">
    <property type="entry name" value="DIHYDROFOLATE REDUCTASE"/>
    <property type="match status" value="1"/>
</dbReference>
<evidence type="ECO:0000313" key="10">
    <source>
        <dbReference type="EMBL" id="MBS9338229.1"/>
    </source>
</evidence>
<dbReference type="InterPro" id="IPR024072">
    <property type="entry name" value="DHFR-like_dom_sf"/>
</dbReference>
<accession>A0ABS5QYG8</accession>
<proteinExistence type="inferred from homology"/>
<dbReference type="InterPro" id="IPR017925">
    <property type="entry name" value="DHFR_CS"/>
</dbReference>